<protein>
    <submittedName>
        <fullName evidence="1">Uncharacterized protein</fullName>
    </submittedName>
</protein>
<reference evidence="1 2" key="1">
    <citation type="submission" date="2018-07" db="EMBL/GenBank/DDBJ databases">
        <title>A high quality draft genome assembly of the barn swallow (H. rustica rustica).</title>
        <authorList>
            <person name="Formenti G."/>
            <person name="Chiara M."/>
            <person name="Poveda L."/>
            <person name="Francoijs K.-J."/>
            <person name="Bonisoli-Alquati A."/>
            <person name="Canova L."/>
            <person name="Gianfranceschi L."/>
            <person name="Horner D.S."/>
            <person name="Saino N."/>
        </authorList>
    </citation>
    <scope>NUCLEOTIDE SEQUENCE [LARGE SCALE GENOMIC DNA]</scope>
    <source>
        <strain evidence="1">Chelidonia</strain>
        <tissue evidence="1">Blood</tissue>
    </source>
</reference>
<comment type="caution">
    <text evidence="1">The sequence shown here is derived from an EMBL/GenBank/DDBJ whole genome shotgun (WGS) entry which is preliminary data.</text>
</comment>
<evidence type="ECO:0000313" key="1">
    <source>
        <dbReference type="EMBL" id="RMC15525.1"/>
    </source>
</evidence>
<accession>A0A3M0KQT3</accession>
<dbReference type="AlphaFoldDB" id="A0A3M0KQT3"/>
<gene>
    <name evidence="1" type="ORF">DUI87_07719</name>
</gene>
<sequence>MKDDFAEEEEVQSFGYKRFGPQSKNYKWVVRRGKEDSVSTSHPAAYVAESPSCPVDALATPHLWGDTSIFMHDYKLGSSIASIHNVQLKW</sequence>
<name>A0A3M0KQT3_HIRRU</name>
<proteinExistence type="predicted"/>
<dbReference type="Proteomes" id="UP000269221">
    <property type="component" value="Unassembled WGS sequence"/>
</dbReference>
<organism evidence="1 2">
    <name type="scientific">Hirundo rustica rustica</name>
    <dbReference type="NCBI Taxonomy" id="333673"/>
    <lineage>
        <taxon>Eukaryota</taxon>
        <taxon>Metazoa</taxon>
        <taxon>Chordata</taxon>
        <taxon>Craniata</taxon>
        <taxon>Vertebrata</taxon>
        <taxon>Euteleostomi</taxon>
        <taxon>Archelosauria</taxon>
        <taxon>Archosauria</taxon>
        <taxon>Dinosauria</taxon>
        <taxon>Saurischia</taxon>
        <taxon>Theropoda</taxon>
        <taxon>Coelurosauria</taxon>
        <taxon>Aves</taxon>
        <taxon>Neognathae</taxon>
        <taxon>Neoaves</taxon>
        <taxon>Telluraves</taxon>
        <taxon>Australaves</taxon>
        <taxon>Passeriformes</taxon>
        <taxon>Sylvioidea</taxon>
        <taxon>Hirundinidae</taxon>
        <taxon>Hirundo</taxon>
    </lineage>
</organism>
<keyword evidence="2" id="KW-1185">Reference proteome</keyword>
<evidence type="ECO:0000313" key="2">
    <source>
        <dbReference type="Proteomes" id="UP000269221"/>
    </source>
</evidence>
<dbReference type="EMBL" id="QRBI01000104">
    <property type="protein sequence ID" value="RMC15525.1"/>
    <property type="molecule type" value="Genomic_DNA"/>
</dbReference>